<evidence type="ECO:0000313" key="2">
    <source>
        <dbReference type="EMBL" id="KEY18373.1"/>
    </source>
</evidence>
<dbReference type="KEGG" id="cant:NCTC13489_02533"/>
<proteinExistence type="predicted"/>
<protein>
    <recommendedName>
        <fullName evidence="6">Tetratricopeptide repeat protein</fullName>
    </recommendedName>
</protein>
<dbReference type="RefSeq" id="WP_034718681.1">
    <property type="nucleotide sequence ID" value="NZ_FOIX01000001.1"/>
</dbReference>
<evidence type="ECO:0000313" key="4">
    <source>
        <dbReference type="Proteomes" id="UP000028349"/>
    </source>
</evidence>
<name>A0A3S4UNN5_9FLAO</name>
<dbReference type="EMBL" id="JPEP01000002">
    <property type="protein sequence ID" value="KEY18373.1"/>
    <property type="molecule type" value="Genomic_DNA"/>
</dbReference>
<dbReference type="AlphaFoldDB" id="A0A3S4UNN5"/>
<feature type="signal peptide" evidence="1">
    <location>
        <begin position="1"/>
        <end position="20"/>
    </location>
</feature>
<dbReference type="Proteomes" id="UP000028349">
    <property type="component" value="Unassembled WGS sequence"/>
</dbReference>
<dbReference type="EMBL" id="LR134441">
    <property type="protein sequence ID" value="VEI01074.1"/>
    <property type="molecule type" value="Genomic_DNA"/>
</dbReference>
<evidence type="ECO:0008006" key="6">
    <source>
        <dbReference type="Google" id="ProtNLM"/>
    </source>
</evidence>
<evidence type="ECO:0000313" key="3">
    <source>
        <dbReference type="EMBL" id="VEI01074.1"/>
    </source>
</evidence>
<keyword evidence="1" id="KW-0732">Signal</keyword>
<dbReference type="Proteomes" id="UP000270036">
    <property type="component" value="Chromosome"/>
</dbReference>
<gene>
    <name evidence="2" type="ORF">HY04_07615</name>
    <name evidence="3" type="ORF">NCTC13489_02533</name>
</gene>
<reference evidence="3 5" key="2">
    <citation type="submission" date="2018-12" db="EMBL/GenBank/DDBJ databases">
        <authorList>
            <consortium name="Pathogen Informatics"/>
        </authorList>
    </citation>
    <scope>NUCLEOTIDE SEQUENCE [LARGE SCALE GENOMIC DNA]</scope>
    <source>
        <strain evidence="3 5">NCTC13489</strain>
    </source>
</reference>
<reference evidence="2 4" key="1">
    <citation type="submission" date="2014-07" db="EMBL/GenBank/DDBJ databases">
        <authorList>
            <person name="Pisani N.G."/>
            <person name="Newman J.D."/>
        </authorList>
    </citation>
    <scope>NUCLEOTIDE SEQUENCE [LARGE SCALE GENOMIC DNA]</scope>
    <source>
        <strain evidence="2 4">LMG 24720</strain>
    </source>
</reference>
<evidence type="ECO:0000313" key="5">
    <source>
        <dbReference type="Proteomes" id="UP000270036"/>
    </source>
</evidence>
<evidence type="ECO:0000256" key="1">
    <source>
        <dbReference type="SAM" id="SignalP"/>
    </source>
</evidence>
<keyword evidence="4" id="KW-1185">Reference proteome</keyword>
<feature type="chain" id="PRO_5018570268" description="Tetratricopeptide repeat protein" evidence="1">
    <location>
        <begin position="21"/>
        <end position="885"/>
    </location>
</feature>
<dbReference type="OrthoDB" id="1109163at2"/>
<sequence length="885" mass="103029">MKKVIFSASLILLAHTNANACADHDADYDYFNLFTQSIIKDKNYLPFLLTMSNGFHDHEHYDIRNDSIEDWQKYFGKTLSYADTQLLVEKMSMDELNAFKKGGSENSVLKKLGSYNKFHEGIDYLIEAKYLEPFMSIKYVESPNAWYQTPAEGSKDVTQLDYDETIAALTSLYHAARNPEIKLRYGYQLVRFNHYTQNFESAKDAFREFVQPLKLRTAPYYMALDQLAGAQRKVNMKEEANWNFFQVFMNSKSRKESAFTSMKWTDSASFKHLLEKAENPAEKNMAYFLLGYDDFNNPIPMMEKMYDIDPTSEILKVLAARSINELERRYLPGYFIGDDNDVASNSSDKSSENDNEVATGEISFWQKIKNFFSGLFRSNKSETPKKETSLSDKELLNNPHRIPFYTKDVKNSQEDFLNNLDKVTFKISEKSSDEFWKITQAYLAFLKSDYKKSSEILNNVKTSNPEYITEITRMKMLNDIVSQPRIDAEYENYLMTNYSALIKDMTANNDTPDYYGSQDNSTKRFIRDILANRYFIQGEKGKSYLMSNTLSALQYNPDLELVKSVEAFYNKSDKTVLEKELIAKNIDDVGNVDAFFNLIYGDYEMRQTNFEKAKEFYAKAKNFSGIPRFDYSYTEGEPMQTARRSYGNSYDGFSHISSLIFGHNVWESFNSEESQSMKAENFEGFPFIKNEMNKLQLAEAVIQLQKVGAGKNVAASQANQLIGNLMYNTSIMGYYREVFVMDVDNQMGPKFHFYDQEKPNFQYYYKDFNWHSYVENNNLDLAINFYQKALDKSQDDEQKARILFQMASAEQGKFYLYAEKQTLKIDYDDPKYEEKQDAFAKKLNNAQNEKFRTHMANLAKNYGNTQTSKSLQEGCSYYDYFLKTH</sequence>
<organism evidence="3 5">
    <name type="scientific">Kaistella antarctica</name>
    <dbReference type="NCBI Taxonomy" id="266748"/>
    <lineage>
        <taxon>Bacteria</taxon>
        <taxon>Pseudomonadati</taxon>
        <taxon>Bacteroidota</taxon>
        <taxon>Flavobacteriia</taxon>
        <taxon>Flavobacteriales</taxon>
        <taxon>Weeksellaceae</taxon>
        <taxon>Chryseobacterium group</taxon>
        <taxon>Kaistella</taxon>
    </lineage>
</organism>
<dbReference type="STRING" id="266748.HY04_07615"/>
<accession>A0A3S4UNN5</accession>